<keyword evidence="5" id="KW-1185">Reference proteome</keyword>
<comment type="caution">
    <text evidence="4">The sequence shown here is derived from an EMBL/GenBank/DDBJ whole genome shotgun (WGS) entry which is preliminary data.</text>
</comment>
<dbReference type="InterPro" id="IPR011009">
    <property type="entry name" value="Kinase-like_dom_sf"/>
</dbReference>
<dbReference type="SUPFAM" id="SSF56112">
    <property type="entry name" value="Protein kinase-like (PK-like)"/>
    <property type="match status" value="1"/>
</dbReference>
<feature type="transmembrane region" description="Helical" evidence="2">
    <location>
        <begin position="397"/>
        <end position="413"/>
    </location>
</feature>
<dbReference type="GO" id="GO:0016301">
    <property type="term" value="F:kinase activity"/>
    <property type="evidence" value="ECO:0007669"/>
    <property type="project" value="UniProtKB-KW"/>
</dbReference>
<dbReference type="Gene3D" id="3.30.65.10">
    <property type="entry name" value="Bacterial Topoisomerase I, domain 1"/>
    <property type="match status" value="1"/>
</dbReference>
<evidence type="ECO:0000256" key="1">
    <source>
        <dbReference type="SAM" id="MobiDB-lite"/>
    </source>
</evidence>
<evidence type="ECO:0000259" key="3">
    <source>
        <dbReference type="PROSITE" id="PS50011"/>
    </source>
</evidence>
<keyword evidence="4" id="KW-0418">Kinase</keyword>
<keyword evidence="4" id="KW-0808">Transferase</keyword>
<dbReference type="SUPFAM" id="SSF57783">
    <property type="entry name" value="Zinc beta-ribbon"/>
    <property type="match status" value="1"/>
</dbReference>
<keyword evidence="2" id="KW-0812">Transmembrane</keyword>
<keyword evidence="2" id="KW-1133">Transmembrane helix</keyword>
<feature type="domain" description="Protein kinase" evidence="3">
    <location>
        <begin position="13"/>
        <end position="299"/>
    </location>
</feature>
<feature type="region of interest" description="Disordered" evidence="1">
    <location>
        <begin position="648"/>
        <end position="707"/>
    </location>
</feature>
<gene>
    <name evidence="4" type="ORF">SAMN05216600_1084</name>
</gene>
<name>A0ABY1BE08_9PSED</name>
<reference evidence="4 5" key="1">
    <citation type="submission" date="2016-10" db="EMBL/GenBank/DDBJ databases">
        <authorList>
            <person name="Varghese N."/>
            <person name="Submissions S."/>
        </authorList>
    </citation>
    <scope>NUCLEOTIDE SEQUENCE [LARGE SCALE GENOMIC DNA]</scope>
    <source>
        <strain evidence="4 5">CIP 109853</strain>
    </source>
</reference>
<dbReference type="PROSITE" id="PS50011">
    <property type="entry name" value="PROTEIN_KINASE_DOM"/>
    <property type="match status" value="1"/>
</dbReference>
<sequence length="746" mass="81477">MSAASIRIAGKSADLGKRLGRGGEGDVYAISGLPDQAVKVYKENLRGSRETKVRAMVEGRLSEKSSLVAFPVAVVTDDSGAFAGFTMRLVSGFRPIHELYSPKSRKIQFPKADYRFLIRTAQNVARAVATVHQAGCVIGDFNHSGVLVATDATAALIDADSFQFNLNGRSFPCVVGTEDFTPPELHGINLSQVERTRAHDNFGLAVAIFQLLAMGKHPYSGRYSGEDLSLGQAIAQHRFAYSVARRSATRTTPPPGSIQLTDFPQSIALAFEAAFGLDPSNRPDPGIWVKLLNELETSLRRCSKFSSHYFPHVASSCVWCRITEQSGVEMFPVDFTAGKVSGDISDDLSFDLSKIAAAIRAAPLPRPDDILPTRIGDLGAQLPIIQKAQNKRKRQRFLGGAIALTAFFAFLALPEGVAVWGMLGLFGLSLLMTAKIDTAPLLKVYIDADNRVREASLTHLQRVGFTEIFHLRNELESCIAKYQQLEAGLTHALERLKTTREARQRHAFLDRFLLSRVRISGIGPAKMAALASFGIESAADINYQAVMTVPGFGEALTRKLLQWRRDHEAKFRYNPAYDPADQRDEDTLRATASTERAALQAKLRSGLAALQNAPSRLAANKNLPALPLMQALTDRARAERDCAALGIKTPPHGSINPPIPRPAAPTQPFHTQYQKPVPQPQRQQIKPQAALPHQQVRSSAGQGAASPVSCPVCRSPMVKRMAKKGRNAGKHFWGCSCYPRCKGTRN</sequence>
<dbReference type="Gene3D" id="1.10.510.10">
    <property type="entry name" value="Transferase(Phosphotransferase) domain 1"/>
    <property type="match status" value="1"/>
</dbReference>
<evidence type="ECO:0000313" key="5">
    <source>
        <dbReference type="Proteomes" id="UP000198512"/>
    </source>
</evidence>
<organism evidence="4 5">
    <name type="scientific">Pseudomonas cuatrocienegasensis</name>
    <dbReference type="NCBI Taxonomy" id="543360"/>
    <lineage>
        <taxon>Bacteria</taxon>
        <taxon>Pseudomonadati</taxon>
        <taxon>Pseudomonadota</taxon>
        <taxon>Gammaproteobacteria</taxon>
        <taxon>Pseudomonadales</taxon>
        <taxon>Pseudomonadaceae</taxon>
        <taxon>Pseudomonas</taxon>
    </lineage>
</organism>
<keyword evidence="4" id="KW-0238">DNA-binding</keyword>
<protein>
    <submittedName>
        <fullName evidence="4">Protein kinase and helix-hairpin-helix DNA-binding domain-containing protein</fullName>
    </submittedName>
</protein>
<evidence type="ECO:0000313" key="4">
    <source>
        <dbReference type="EMBL" id="SEQ63713.1"/>
    </source>
</evidence>
<dbReference type="EMBL" id="FOFP01000008">
    <property type="protein sequence ID" value="SEQ63713.1"/>
    <property type="molecule type" value="Genomic_DNA"/>
</dbReference>
<accession>A0ABY1BE08</accession>
<proteinExistence type="predicted"/>
<keyword evidence="2" id="KW-0472">Membrane</keyword>
<dbReference type="InterPro" id="IPR000719">
    <property type="entry name" value="Prot_kinase_dom"/>
</dbReference>
<dbReference type="GO" id="GO:0003677">
    <property type="term" value="F:DNA binding"/>
    <property type="evidence" value="ECO:0007669"/>
    <property type="project" value="UniProtKB-KW"/>
</dbReference>
<evidence type="ECO:0000256" key="2">
    <source>
        <dbReference type="SAM" id="Phobius"/>
    </source>
</evidence>
<dbReference type="Proteomes" id="UP000198512">
    <property type="component" value="Unassembled WGS sequence"/>
</dbReference>
<dbReference type="RefSeq" id="WP_139133826.1">
    <property type="nucleotide sequence ID" value="NZ_FOFP01000008.1"/>
</dbReference>
<feature type="compositionally biased region" description="Polar residues" evidence="1">
    <location>
        <begin position="669"/>
        <end position="686"/>
    </location>
</feature>